<evidence type="ECO:0000313" key="3">
    <source>
        <dbReference type="Proteomes" id="UP001470023"/>
    </source>
</evidence>
<evidence type="ECO:0008006" key="4">
    <source>
        <dbReference type="Google" id="ProtNLM"/>
    </source>
</evidence>
<gene>
    <name evidence="2" type="ORF">ABT272_40075</name>
</gene>
<feature type="compositionally biased region" description="Polar residues" evidence="1">
    <location>
        <begin position="1"/>
        <end position="10"/>
    </location>
</feature>
<sequence length="108" mass="10714">MAVNDSTIADNTARDHGGGATNADGGRLTFNDGTLRNNSAGLLAGGIYNVNPGSVLVLNISRVTRNTAGAAPGGVFNGAGSTVVNKQTVIRENAPTNCSPSDVPGCTG</sequence>
<reference evidence="2 3" key="1">
    <citation type="submission" date="2024-06" db="EMBL/GenBank/DDBJ databases">
        <title>The Natural Products Discovery Center: Release of the First 8490 Sequenced Strains for Exploring Actinobacteria Biosynthetic Diversity.</title>
        <authorList>
            <person name="Kalkreuter E."/>
            <person name="Kautsar S.A."/>
            <person name="Yang D."/>
            <person name="Bader C.D."/>
            <person name="Teijaro C.N."/>
            <person name="Fluegel L."/>
            <person name="Davis C.M."/>
            <person name="Simpson J.R."/>
            <person name="Lauterbach L."/>
            <person name="Steele A.D."/>
            <person name="Gui C."/>
            <person name="Meng S."/>
            <person name="Li G."/>
            <person name="Viehrig K."/>
            <person name="Ye F."/>
            <person name="Su P."/>
            <person name="Kiefer A.F."/>
            <person name="Nichols A."/>
            <person name="Cepeda A.J."/>
            <person name="Yan W."/>
            <person name="Fan B."/>
            <person name="Jiang Y."/>
            <person name="Adhikari A."/>
            <person name="Zheng C.-J."/>
            <person name="Schuster L."/>
            <person name="Cowan T.M."/>
            <person name="Smanski M.J."/>
            <person name="Chevrette M.G."/>
            <person name="De Carvalho L.P.S."/>
            <person name="Shen B."/>
        </authorList>
    </citation>
    <scope>NUCLEOTIDE SEQUENCE [LARGE SCALE GENOMIC DNA]</scope>
    <source>
        <strain evidence="2 3">NPDC001166</strain>
    </source>
</reference>
<evidence type="ECO:0000256" key="1">
    <source>
        <dbReference type="SAM" id="MobiDB-lite"/>
    </source>
</evidence>
<comment type="caution">
    <text evidence="2">The sequence shown here is derived from an EMBL/GenBank/DDBJ whole genome shotgun (WGS) entry which is preliminary data.</text>
</comment>
<evidence type="ECO:0000313" key="2">
    <source>
        <dbReference type="EMBL" id="MER6433858.1"/>
    </source>
</evidence>
<proteinExistence type="predicted"/>
<name>A0ABV1UJE4_9ACTN</name>
<dbReference type="EMBL" id="JBEPAZ010000072">
    <property type="protein sequence ID" value="MER6433858.1"/>
    <property type="molecule type" value="Genomic_DNA"/>
</dbReference>
<dbReference type="InterPro" id="IPR011050">
    <property type="entry name" value="Pectin_lyase_fold/virulence"/>
</dbReference>
<feature type="region of interest" description="Disordered" evidence="1">
    <location>
        <begin position="1"/>
        <end position="31"/>
    </location>
</feature>
<dbReference type="SUPFAM" id="SSF51126">
    <property type="entry name" value="Pectin lyase-like"/>
    <property type="match status" value="1"/>
</dbReference>
<protein>
    <recommendedName>
        <fullName evidence="4">Right handed beta helix domain-containing protein</fullName>
    </recommendedName>
</protein>
<dbReference type="Proteomes" id="UP001470023">
    <property type="component" value="Unassembled WGS sequence"/>
</dbReference>
<accession>A0ABV1UJE4</accession>
<dbReference type="RefSeq" id="WP_352065837.1">
    <property type="nucleotide sequence ID" value="NZ_JBEPAZ010000072.1"/>
</dbReference>
<organism evidence="2 3">
    <name type="scientific">Streptomyces sp. 900105245</name>
    <dbReference type="NCBI Taxonomy" id="3154379"/>
    <lineage>
        <taxon>Bacteria</taxon>
        <taxon>Bacillati</taxon>
        <taxon>Actinomycetota</taxon>
        <taxon>Actinomycetes</taxon>
        <taxon>Kitasatosporales</taxon>
        <taxon>Streptomycetaceae</taxon>
        <taxon>Streptomyces</taxon>
    </lineage>
</organism>
<keyword evidence="3" id="KW-1185">Reference proteome</keyword>